<dbReference type="Pfam" id="PF00786">
    <property type="entry name" value="PBD"/>
    <property type="match status" value="1"/>
</dbReference>
<dbReference type="CDD" id="cd00132">
    <property type="entry name" value="CRIB"/>
    <property type="match status" value="1"/>
</dbReference>
<dbReference type="AlphaFoldDB" id="A0A5P1F3R9"/>
<dbReference type="OMA" id="DPIRGWD"/>
<dbReference type="PROSITE" id="PS50108">
    <property type="entry name" value="CRIB"/>
    <property type="match status" value="1"/>
</dbReference>
<keyword evidence="3" id="KW-1185">Reference proteome</keyword>
<dbReference type="Gramene" id="ONK72794">
    <property type="protein sequence ID" value="ONK72794"/>
    <property type="gene ID" value="A4U43_C04F23310"/>
</dbReference>
<proteinExistence type="predicted"/>
<gene>
    <name evidence="2" type="ORF">A4U43_C04F23310</name>
</gene>
<accession>A0A5P1F3R9</accession>
<evidence type="ECO:0000259" key="1">
    <source>
        <dbReference type="PROSITE" id="PS50108"/>
    </source>
</evidence>
<dbReference type="Gene3D" id="3.90.810.10">
    <property type="entry name" value="CRIB domain"/>
    <property type="match status" value="1"/>
</dbReference>
<dbReference type="Proteomes" id="UP000243459">
    <property type="component" value="Chromosome 4"/>
</dbReference>
<feature type="domain" description="CRIB" evidence="1">
    <location>
        <begin position="99"/>
        <end position="112"/>
    </location>
</feature>
<dbReference type="OrthoDB" id="678664at2759"/>
<evidence type="ECO:0000313" key="3">
    <source>
        <dbReference type="Proteomes" id="UP000243459"/>
    </source>
</evidence>
<organism evidence="2 3">
    <name type="scientific">Asparagus officinalis</name>
    <name type="common">Garden asparagus</name>
    <dbReference type="NCBI Taxonomy" id="4686"/>
    <lineage>
        <taxon>Eukaryota</taxon>
        <taxon>Viridiplantae</taxon>
        <taxon>Streptophyta</taxon>
        <taxon>Embryophyta</taxon>
        <taxon>Tracheophyta</taxon>
        <taxon>Spermatophyta</taxon>
        <taxon>Magnoliopsida</taxon>
        <taxon>Liliopsida</taxon>
        <taxon>Asparagales</taxon>
        <taxon>Asparagaceae</taxon>
        <taxon>Asparagoideae</taxon>
        <taxon>Asparagus</taxon>
    </lineage>
</organism>
<dbReference type="InterPro" id="IPR000095">
    <property type="entry name" value="CRIB_dom"/>
</dbReference>
<evidence type="ECO:0000313" key="2">
    <source>
        <dbReference type="EMBL" id="ONK72794.1"/>
    </source>
</evidence>
<dbReference type="EMBL" id="CM007384">
    <property type="protein sequence ID" value="ONK72794.1"/>
    <property type="molecule type" value="Genomic_DNA"/>
</dbReference>
<protein>
    <recommendedName>
        <fullName evidence="1">CRIB domain-containing protein</fullName>
    </recommendedName>
</protein>
<dbReference type="InterPro" id="IPR036936">
    <property type="entry name" value="CRIB_dom_sf"/>
</dbReference>
<dbReference type="InterPro" id="IPR044509">
    <property type="entry name" value="RIC2/4"/>
</dbReference>
<sequence length="148" mass="16931">MRNRMERLRSFPFSVGCISHRGVNVANNQPKKYRIESDATRTSEIQSNSRMKTSFLPTPKMNISKGIQQVIKSFKNLSNFFKFHKEEADDDDEYIEMEIGFPTDVQHVAHIGWDGMKSCDKSHDLLSLHTISMKQSELAMAARADGPH</sequence>
<dbReference type="PANTHER" id="PTHR46931">
    <property type="entry name" value="CRIB DOMAIN-CONTAINING PROTEIN RIC2"/>
    <property type="match status" value="1"/>
</dbReference>
<reference evidence="3" key="1">
    <citation type="journal article" date="2017" name="Nat. Commun.">
        <title>The asparagus genome sheds light on the origin and evolution of a young Y chromosome.</title>
        <authorList>
            <person name="Harkess A."/>
            <person name="Zhou J."/>
            <person name="Xu C."/>
            <person name="Bowers J.E."/>
            <person name="Van der Hulst R."/>
            <person name="Ayyampalayam S."/>
            <person name="Mercati F."/>
            <person name="Riccardi P."/>
            <person name="McKain M.R."/>
            <person name="Kakrana A."/>
            <person name="Tang H."/>
            <person name="Ray J."/>
            <person name="Groenendijk J."/>
            <person name="Arikit S."/>
            <person name="Mathioni S.M."/>
            <person name="Nakano M."/>
            <person name="Shan H."/>
            <person name="Telgmann-Rauber A."/>
            <person name="Kanno A."/>
            <person name="Yue Z."/>
            <person name="Chen H."/>
            <person name="Li W."/>
            <person name="Chen Y."/>
            <person name="Xu X."/>
            <person name="Zhang Y."/>
            <person name="Luo S."/>
            <person name="Chen H."/>
            <person name="Gao J."/>
            <person name="Mao Z."/>
            <person name="Pires J.C."/>
            <person name="Luo M."/>
            <person name="Kudrna D."/>
            <person name="Wing R.A."/>
            <person name="Meyers B.C."/>
            <person name="Yi K."/>
            <person name="Kong H."/>
            <person name="Lavrijsen P."/>
            <person name="Sunseri F."/>
            <person name="Falavigna A."/>
            <person name="Ye Y."/>
            <person name="Leebens-Mack J.H."/>
            <person name="Chen G."/>
        </authorList>
    </citation>
    <scope>NUCLEOTIDE SEQUENCE [LARGE SCALE GENOMIC DNA]</scope>
    <source>
        <strain evidence="3">cv. DH0086</strain>
    </source>
</reference>
<name>A0A5P1F3R9_ASPOF</name>
<dbReference type="SMART" id="SM00285">
    <property type="entry name" value="PBD"/>
    <property type="match status" value="1"/>
</dbReference>
<dbReference type="PANTHER" id="PTHR46931:SF14">
    <property type="entry name" value="CRIB DOMAIN-CONTAINING PROTEIN RIC2"/>
    <property type="match status" value="1"/>
</dbReference>